<feature type="compositionally biased region" description="Polar residues" evidence="1">
    <location>
        <begin position="1"/>
        <end position="10"/>
    </location>
</feature>
<evidence type="ECO:0000256" key="1">
    <source>
        <dbReference type="SAM" id="MobiDB-lite"/>
    </source>
</evidence>
<organism evidence="2 3">
    <name type="scientific">Solanum tuberosum</name>
    <name type="common">Potato</name>
    <dbReference type="NCBI Taxonomy" id="4113"/>
    <lineage>
        <taxon>Eukaryota</taxon>
        <taxon>Viridiplantae</taxon>
        <taxon>Streptophyta</taxon>
        <taxon>Embryophyta</taxon>
        <taxon>Tracheophyta</taxon>
        <taxon>Spermatophyta</taxon>
        <taxon>Magnoliopsida</taxon>
        <taxon>eudicotyledons</taxon>
        <taxon>Gunneridae</taxon>
        <taxon>Pentapetalae</taxon>
        <taxon>asterids</taxon>
        <taxon>lamiids</taxon>
        <taxon>Solanales</taxon>
        <taxon>Solanaceae</taxon>
        <taxon>Solanoideae</taxon>
        <taxon>Solaneae</taxon>
        <taxon>Solanum</taxon>
    </lineage>
</organism>
<evidence type="ECO:0000313" key="3">
    <source>
        <dbReference type="Proteomes" id="UP000826656"/>
    </source>
</evidence>
<accession>A0ABQ7VZC0</accession>
<sequence>MHNWDHTMNNLPVDIRELDDPRPTTSYHRMVHEAAGPTFVPDDTEELPNSDAQRFYDMIDSAN</sequence>
<protein>
    <submittedName>
        <fullName evidence="2">Uncharacterized protein</fullName>
    </submittedName>
</protein>
<evidence type="ECO:0000313" key="2">
    <source>
        <dbReference type="EMBL" id="KAH0773675.1"/>
    </source>
</evidence>
<reference evidence="2 3" key="1">
    <citation type="journal article" date="2021" name="bioRxiv">
        <title>Chromosome-scale and haplotype-resolved genome assembly of a tetraploid potato cultivar.</title>
        <authorList>
            <person name="Sun H."/>
            <person name="Jiao W.-B."/>
            <person name="Krause K."/>
            <person name="Campoy J.A."/>
            <person name="Goel M."/>
            <person name="Folz-Donahue K."/>
            <person name="Kukat C."/>
            <person name="Huettel B."/>
            <person name="Schneeberger K."/>
        </authorList>
    </citation>
    <scope>NUCLEOTIDE SEQUENCE [LARGE SCALE GENOMIC DNA]</scope>
    <source>
        <strain evidence="2">SolTubOtavaFocal</strain>
        <tissue evidence="2">Leaves</tissue>
    </source>
</reference>
<dbReference type="EMBL" id="JAIVGD010000005">
    <property type="protein sequence ID" value="KAH0773675.1"/>
    <property type="molecule type" value="Genomic_DNA"/>
</dbReference>
<name>A0ABQ7VZC0_SOLTU</name>
<gene>
    <name evidence="2" type="ORF">KY290_010812</name>
</gene>
<dbReference type="Proteomes" id="UP000826656">
    <property type="component" value="Unassembled WGS sequence"/>
</dbReference>
<proteinExistence type="predicted"/>
<feature type="region of interest" description="Disordered" evidence="1">
    <location>
        <begin position="1"/>
        <end position="24"/>
    </location>
</feature>
<comment type="caution">
    <text evidence="2">The sequence shown here is derived from an EMBL/GenBank/DDBJ whole genome shotgun (WGS) entry which is preliminary data.</text>
</comment>
<keyword evidence="3" id="KW-1185">Reference proteome</keyword>